<reference evidence="8 9" key="1">
    <citation type="submission" date="2015-11" db="EMBL/GenBank/DDBJ databases">
        <title>The genome of Debaryomyces fabryi.</title>
        <authorList>
            <person name="Tafer H."/>
            <person name="Lopandic K."/>
        </authorList>
    </citation>
    <scope>NUCLEOTIDE SEQUENCE [LARGE SCALE GENOMIC DNA]</scope>
    <source>
        <strain evidence="8 9">CBS 789</strain>
    </source>
</reference>
<dbReference type="EMBL" id="LMYN01000088">
    <property type="protein sequence ID" value="KSA00439.1"/>
    <property type="molecule type" value="Genomic_DNA"/>
</dbReference>
<evidence type="ECO:0000256" key="1">
    <source>
        <dbReference type="ARBA" id="ARBA00001311"/>
    </source>
</evidence>
<dbReference type="AlphaFoldDB" id="A0A0V1PW13"/>
<dbReference type="PANTHER" id="PTHR46072">
    <property type="entry name" value="AMIDASE-RELATED-RELATED"/>
    <property type="match status" value="1"/>
</dbReference>
<feature type="binding site" evidence="6">
    <location>
        <position position="183"/>
    </location>
    <ligand>
        <name>substrate</name>
    </ligand>
</feature>
<evidence type="ECO:0000256" key="4">
    <source>
        <dbReference type="ARBA" id="ARBA00022801"/>
    </source>
</evidence>
<feature type="domain" description="Amidase" evidence="7">
    <location>
        <begin position="80"/>
        <end position="534"/>
    </location>
</feature>
<dbReference type="InterPro" id="IPR023631">
    <property type="entry name" value="Amidase_dom"/>
</dbReference>
<dbReference type="Gene3D" id="3.90.1300.10">
    <property type="entry name" value="Amidase signature (AS) domain"/>
    <property type="match status" value="1"/>
</dbReference>
<name>A0A0V1PW13_9ASCO</name>
<evidence type="ECO:0000256" key="5">
    <source>
        <dbReference type="PIRSR" id="PIRSR001221-1"/>
    </source>
</evidence>
<keyword evidence="4" id="KW-0378">Hydrolase</keyword>
<dbReference type="EC" id="3.5.1.4" evidence="3"/>
<dbReference type="Pfam" id="PF01425">
    <property type="entry name" value="Amidase"/>
    <property type="match status" value="1"/>
</dbReference>
<evidence type="ECO:0000256" key="2">
    <source>
        <dbReference type="ARBA" id="ARBA00009199"/>
    </source>
</evidence>
<keyword evidence="9" id="KW-1185">Reference proteome</keyword>
<feature type="active site" description="Charge relay system" evidence="5">
    <location>
        <position position="209"/>
    </location>
</feature>
<evidence type="ECO:0000313" key="9">
    <source>
        <dbReference type="Proteomes" id="UP000054251"/>
    </source>
</evidence>
<dbReference type="Proteomes" id="UP000054251">
    <property type="component" value="Unassembled WGS sequence"/>
</dbReference>
<dbReference type="PROSITE" id="PS00571">
    <property type="entry name" value="AMIDASES"/>
    <property type="match status" value="1"/>
</dbReference>
<feature type="active site" description="Acyl-ester intermediate" evidence="5">
    <location>
        <position position="233"/>
    </location>
</feature>
<gene>
    <name evidence="8" type="ORF">AC631_03817</name>
</gene>
<sequence>MTVKSWEDIVEAKRNVVKASIPSDWINDSIKEDMIQAKYINTYEYLDSILPQAEVDITSLTMLQLQCKIRKGELKALTVAKAYCHRAAMAQQILNCCSEIFFDKAFEQAKELDNYFEKKGCVVGPLHGIPISLKDQVDLPGIDSAIGYVALLNKPKTEISLLAEYLQKAGAVFYVKTTVPMAMLSPETVSNVHGYTLNASNYKLTSGGSSGGEGALIGAGASPMGFGTDIGGSIRIPSAFQGLHALKPSTGRISYLRVTNSYNSQETMPSAIGPMARSLADVEYITKLIIEWKLWEFDPKVVPIPYNDYSRLKQERLSFGIWLFDGQIKPHPPLQRALKQVIESLKAQGHEVIDINIPNSKYLETATEIFTADQGLEVLEMCKKSGEPIVKQVNDMIVLDLQKPALNVNEWWDLCRKHYEGKQDFAKLWNETANRTKSGKPIDGLICPVWPSCAYLPDSLNTLNYSCPFNFVDYPSVVLPVTKADKKLDPVQSDYIPSNDIDEIFHKYYDAELYDTMPVCLQVVGRQLQEEKTLVVASVVESCLKAYITC</sequence>
<evidence type="ECO:0000256" key="3">
    <source>
        <dbReference type="ARBA" id="ARBA00012922"/>
    </source>
</evidence>
<dbReference type="SUPFAM" id="SSF75304">
    <property type="entry name" value="Amidase signature (AS) enzymes"/>
    <property type="match status" value="1"/>
</dbReference>
<organism evidence="8 9">
    <name type="scientific">Debaryomyces fabryi</name>
    <dbReference type="NCBI Taxonomy" id="58627"/>
    <lineage>
        <taxon>Eukaryota</taxon>
        <taxon>Fungi</taxon>
        <taxon>Dikarya</taxon>
        <taxon>Ascomycota</taxon>
        <taxon>Saccharomycotina</taxon>
        <taxon>Pichiomycetes</taxon>
        <taxon>Debaryomycetaceae</taxon>
        <taxon>Debaryomyces</taxon>
    </lineage>
</organism>
<evidence type="ECO:0000313" key="8">
    <source>
        <dbReference type="EMBL" id="KSA00439.1"/>
    </source>
</evidence>
<dbReference type="RefSeq" id="XP_015466541.1">
    <property type="nucleotide sequence ID" value="XM_015612646.1"/>
</dbReference>
<dbReference type="InterPro" id="IPR036928">
    <property type="entry name" value="AS_sf"/>
</dbReference>
<comment type="similarity">
    <text evidence="2">Belongs to the amidase family.</text>
</comment>
<evidence type="ECO:0000259" key="7">
    <source>
        <dbReference type="Pfam" id="PF01425"/>
    </source>
</evidence>
<protein>
    <recommendedName>
        <fullName evidence="3">amidase</fullName>
        <ecNumber evidence="3">3.5.1.4</ecNumber>
    </recommendedName>
</protein>
<proteinExistence type="inferred from homology"/>
<feature type="binding site" evidence="6">
    <location>
        <begin position="230"/>
        <end position="233"/>
    </location>
    <ligand>
        <name>substrate</name>
    </ligand>
</feature>
<comment type="caution">
    <text evidence="8">The sequence shown here is derived from an EMBL/GenBank/DDBJ whole genome shotgun (WGS) entry which is preliminary data.</text>
</comment>
<dbReference type="GO" id="GO:0004040">
    <property type="term" value="F:amidase activity"/>
    <property type="evidence" value="ECO:0007669"/>
    <property type="project" value="UniProtKB-EC"/>
</dbReference>
<feature type="active site" description="Charge relay system" evidence="5">
    <location>
        <position position="134"/>
    </location>
</feature>
<dbReference type="GeneID" id="26840826"/>
<dbReference type="PANTHER" id="PTHR46072:SF11">
    <property type="entry name" value="AMIDASE-RELATED"/>
    <property type="match status" value="1"/>
</dbReference>
<dbReference type="OrthoDB" id="6428749at2759"/>
<dbReference type="PIRSF" id="PIRSF001221">
    <property type="entry name" value="Amidase_fungi"/>
    <property type="match status" value="1"/>
</dbReference>
<comment type="catalytic activity">
    <reaction evidence="1">
        <text>a monocarboxylic acid amide + H2O = a monocarboxylate + NH4(+)</text>
        <dbReference type="Rhea" id="RHEA:12020"/>
        <dbReference type="ChEBI" id="CHEBI:15377"/>
        <dbReference type="ChEBI" id="CHEBI:28938"/>
        <dbReference type="ChEBI" id="CHEBI:35757"/>
        <dbReference type="ChEBI" id="CHEBI:83628"/>
        <dbReference type="EC" id="3.5.1.4"/>
    </reaction>
</comment>
<evidence type="ECO:0000256" key="6">
    <source>
        <dbReference type="PIRSR" id="PIRSR001221-2"/>
    </source>
</evidence>
<accession>A0A0V1PW13</accession>
<dbReference type="InterPro" id="IPR020556">
    <property type="entry name" value="Amidase_CS"/>
</dbReference>
<feature type="binding site" evidence="6">
    <location>
        <position position="209"/>
    </location>
    <ligand>
        <name>substrate</name>
    </ligand>
</feature>